<evidence type="ECO:0000256" key="1">
    <source>
        <dbReference type="ARBA" id="ARBA00008201"/>
    </source>
</evidence>
<feature type="domain" description="Piwi" evidence="6">
    <location>
        <begin position="592"/>
        <end position="921"/>
    </location>
</feature>
<dbReference type="SMART" id="SM01163">
    <property type="entry name" value="DUF1785"/>
    <property type="match status" value="1"/>
</dbReference>
<evidence type="ECO:0000256" key="3">
    <source>
        <dbReference type="ARBA" id="ARBA00056927"/>
    </source>
</evidence>
<gene>
    <name evidence="7" type="ORF">EJB05_32364</name>
</gene>
<dbReference type="OrthoDB" id="10252740at2759"/>
<dbReference type="Proteomes" id="UP000324897">
    <property type="component" value="Unassembled WGS sequence"/>
</dbReference>
<dbReference type="EMBL" id="RWGY01000026">
    <property type="protein sequence ID" value="TVU22650.1"/>
    <property type="molecule type" value="Genomic_DNA"/>
</dbReference>
<dbReference type="CDD" id="cd02846">
    <property type="entry name" value="PAZ_argonaute_like"/>
    <property type="match status" value="1"/>
</dbReference>
<dbReference type="Pfam" id="PF16486">
    <property type="entry name" value="ArgoN"/>
    <property type="match status" value="1"/>
</dbReference>
<dbReference type="Pfam" id="PF16488">
    <property type="entry name" value="ArgoL2"/>
    <property type="match status" value="1"/>
</dbReference>
<dbReference type="AlphaFoldDB" id="A0A5J9UHM0"/>
<sequence>MTQEKTTGPMKLGFVEGKGFCGEGETGLCGGVASPRREAEEEEGFLVCNVRELDGSVRVASQQFYRKSLSPGQDLAQKGEKQGFLQTTSLHQFANPDVIFHHYHVDIKYEDGQPADQRGIGRKVMEKLQEIYASDLKNVNFAYDGEKSLFTVGALQNARDVFTVVIEDVSSARTTARRTPGGNGSPEGSDLKRMKRPMWTKTFKVELSLVAKFPMCAIIKVLGGQESDSYLDVIRVLDIILRQNSAKQGCLLVRQSFFHDCPRDFIKLGGGVVGCPGYHSSFRPTQSGLSLNIDLSTMMIVKPGPVIDFLLSNQNISDPRRIDWRKAKRALKNLRIKTTHTKSEFKIDGLSEKSCYEQTFSMKQRNGNGSGTVEVTVYNYYLQQWDIKLKESASSPCLNVGKPSRPTYIPIELCLLVSLQRYKKALTVLQRSSLVQNSRKNPSERKSLFSSALRHTNYNSDDMLKKCGVSIAPEFAQVDARILQPPKFQAGGGQDIFVNNGRWNFNKNSFFGAITLNQWAVVNFSAPCNVQDLAQRIIRCGNAKGMVDLQQINREDAVIQEKHEMIRAPAPNRVDAMFQQIMARFPDEPPKFLLCILPEKKNSDICGPWKWNCLVKYGIRTQCLAPPNKNINDQYLTNVLLKINAKLGGLNSILQTEDTGTIPLVSRTPTIIFGMDVSHGLPGSNVPSIAAVVSSLGWPRVSRYRASVCTQTAGQGMIGSLFKPEGNVDHGIIRELIGDFMKCLNEDFKNRDNHLPEQIIIFSNDITLLPRDGVSEGQFTQVLNIELAQIIEACKSIKDTWLPKFTVIVAQKNHHTRFFQPKGNRDDTNVANVPAGTVVDKGICHPRNYDFYMCAHAGMIGTTRPTHYHVLHDEIGFSPDQLQELVHSLSYVYQRSTSAISVVAPVYYAHLAAAQVRQFFRLDETSETASSASGGSAPMPELPRLHKNVRSSMFFC</sequence>
<dbReference type="InterPro" id="IPR003100">
    <property type="entry name" value="PAZ_dom"/>
</dbReference>
<reference evidence="7 8" key="1">
    <citation type="journal article" date="2019" name="Sci. Rep.">
        <title>A high-quality genome of Eragrostis curvula grass provides insights into Poaceae evolution and supports new strategies to enhance forage quality.</title>
        <authorList>
            <person name="Carballo J."/>
            <person name="Santos B.A.C.M."/>
            <person name="Zappacosta D."/>
            <person name="Garbus I."/>
            <person name="Selva J.P."/>
            <person name="Gallo C.A."/>
            <person name="Diaz A."/>
            <person name="Albertini E."/>
            <person name="Caccamo M."/>
            <person name="Echenique V."/>
        </authorList>
    </citation>
    <scope>NUCLEOTIDE SEQUENCE [LARGE SCALE GENOMIC DNA]</scope>
    <source>
        <strain evidence="8">cv. Victoria</strain>
        <tissue evidence="7">Leaf</tissue>
    </source>
</reference>
<dbReference type="SMART" id="SM00950">
    <property type="entry name" value="Piwi"/>
    <property type="match status" value="1"/>
</dbReference>
<dbReference type="GO" id="GO:0003723">
    <property type="term" value="F:RNA binding"/>
    <property type="evidence" value="ECO:0007669"/>
    <property type="project" value="InterPro"/>
</dbReference>
<dbReference type="Pfam" id="PF08699">
    <property type="entry name" value="ArgoL1"/>
    <property type="match status" value="1"/>
</dbReference>
<dbReference type="Pfam" id="PF02171">
    <property type="entry name" value="Piwi"/>
    <property type="match status" value="1"/>
</dbReference>
<dbReference type="FunFam" id="3.30.420.10:FF:000091">
    <property type="entry name" value="Protein argonaute 3"/>
    <property type="match status" value="1"/>
</dbReference>
<keyword evidence="2" id="KW-0943">RNA-mediated gene silencing</keyword>
<feature type="domain" description="PAZ" evidence="5">
    <location>
        <begin position="305"/>
        <end position="418"/>
    </location>
</feature>
<dbReference type="Gene3D" id="3.30.420.10">
    <property type="entry name" value="Ribonuclease H-like superfamily/Ribonuclease H"/>
    <property type="match status" value="1"/>
</dbReference>
<dbReference type="Pfam" id="PF02170">
    <property type="entry name" value="PAZ"/>
    <property type="match status" value="1"/>
</dbReference>
<dbReference type="InterPro" id="IPR012337">
    <property type="entry name" value="RNaseH-like_sf"/>
</dbReference>
<dbReference type="SMART" id="SM00949">
    <property type="entry name" value="PAZ"/>
    <property type="match status" value="1"/>
</dbReference>
<dbReference type="Gene3D" id="2.170.260.10">
    <property type="entry name" value="paz domain"/>
    <property type="match status" value="1"/>
</dbReference>
<dbReference type="FunFam" id="2.170.260.10:FF:000008">
    <property type="entry name" value="Protein argonaute 7"/>
    <property type="match status" value="1"/>
</dbReference>
<dbReference type="PROSITE" id="PS50822">
    <property type="entry name" value="PIWI"/>
    <property type="match status" value="1"/>
</dbReference>
<dbReference type="PANTHER" id="PTHR22891">
    <property type="entry name" value="EUKARYOTIC TRANSLATION INITIATION FACTOR 2C"/>
    <property type="match status" value="1"/>
</dbReference>
<accession>A0A5J9UHM0</accession>
<evidence type="ECO:0000256" key="2">
    <source>
        <dbReference type="ARBA" id="ARBA00023158"/>
    </source>
</evidence>
<dbReference type="Gene3D" id="3.40.50.2300">
    <property type="match status" value="1"/>
</dbReference>
<evidence type="ECO:0000259" key="6">
    <source>
        <dbReference type="PROSITE" id="PS50822"/>
    </source>
</evidence>
<evidence type="ECO:0008006" key="9">
    <source>
        <dbReference type="Google" id="ProtNLM"/>
    </source>
</evidence>
<comment type="similarity">
    <text evidence="1">Belongs to the argonaute family. Ago subfamily.</text>
</comment>
<dbReference type="InterPro" id="IPR003165">
    <property type="entry name" value="Piwi"/>
</dbReference>
<evidence type="ECO:0000259" key="5">
    <source>
        <dbReference type="PROSITE" id="PS50821"/>
    </source>
</evidence>
<feature type="non-terminal residue" evidence="7">
    <location>
        <position position="1"/>
    </location>
</feature>
<comment type="caution">
    <text evidence="7">The sequence shown here is derived from an EMBL/GenBank/DDBJ whole genome shotgun (WGS) entry which is preliminary data.</text>
</comment>
<dbReference type="InterPro" id="IPR014811">
    <property type="entry name" value="ArgoL1"/>
</dbReference>
<evidence type="ECO:0000313" key="8">
    <source>
        <dbReference type="Proteomes" id="UP000324897"/>
    </source>
</evidence>
<proteinExistence type="inferred from homology"/>
<dbReference type="InterPro" id="IPR036085">
    <property type="entry name" value="PAZ_dom_sf"/>
</dbReference>
<organism evidence="7 8">
    <name type="scientific">Eragrostis curvula</name>
    <name type="common">weeping love grass</name>
    <dbReference type="NCBI Taxonomy" id="38414"/>
    <lineage>
        <taxon>Eukaryota</taxon>
        <taxon>Viridiplantae</taxon>
        <taxon>Streptophyta</taxon>
        <taxon>Embryophyta</taxon>
        <taxon>Tracheophyta</taxon>
        <taxon>Spermatophyta</taxon>
        <taxon>Magnoliopsida</taxon>
        <taxon>Liliopsida</taxon>
        <taxon>Poales</taxon>
        <taxon>Poaceae</taxon>
        <taxon>PACMAD clade</taxon>
        <taxon>Chloridoideae</taxon>
        <taxon>Eragrostideae</taxon>
        <taxon>Eragrostidinae</taxon>
        <taxon>Eragrostis</taxon>
    </lineage>
</organism>
<dbReference type="PROSITE" id="PS50821">
    <property type="entry name" value="PAZ"/>
    <property type="match status" value="1"/>
</dbReference>
<dbReference type="InterPro" id="IPR032472">
    <property type="entry name" value="ArgoL2"/>
</dbReference>
<comment type="function">
    <text evidence="3">Probably involved in the RNA silencing pathway. May bind to short RNAs such as microRNAs (miRNAs) or short interfering RNAs (siRNAs), and represses the translation of mRNAs which are complementary to them.</text>
</comment>
<dbReference type="SUPFAM" id="SSF53098">
    <property type="entry name" value="Ribonuclease H-like"/>
    <property type="match status" value="1"/>
</dbReference>
<feature type="region of interest" description="Disordered" evidence="4">
    <location>
        <begin position="173"/>
        <end position="192"/>
    </location>
</feature>
<dbReference type="InterPro" id="IPR032474">
    <property type="entry name" value="Argonaute_N"/>
</dbReference>
<dbReference type="InterPro" id="IPR045246">
    <property type="entry name" value="Piwi_ago-like"/>
</dbReference>
<evidence type="ECO:0000313" key="7">
    <source>
        <dbReference type="EMBL" id="TVU22650.1"/>
    </source>
</evidence>
<dbReference type="Gramene" id="TVU22650">
    <property type="protein sequence ID" value="TVU22650"/>
    <property type="gene ID" value="EJB05_32364"/>
</dbReference>
<dbReference type="SUPFAM" id="SSF101690">
    <property type="entry name" value="PAZ domain"/>
    <property type="match status" value="1"/>
</dbReference>
<name>A0A5J9UHM0_9POAL</name>
<dbReference type="GO" id="GO:0031047">
    <property type="term" value="P:regulatory ncRNA-mediated gene silencing"/>
    <property type="evidence" value="ECO:0007669"/>
    <property type="project" value="UniProtKB-KW"/>
</dbReference>
<keyword evidence="8" id="KW-1185">Reference proteome</keyword>
<dbReference type="CDD" id="cd04657">
    <property type="entry name" value="Piwi_ago-like"/>
    <property type="match status" value="1"/>
</dbReference>
<dbReference type="InterPro" id="IPR036397">
    <property type="entry name" value="RNaseH_sf"/>
</dbReference>
<evidence type="ECO:0000256" key="4">
    <source>
        <dbReference type="SAM" id="MobiDB-lite"/>
    </source>
</evidence>
<protein>
    <recommendedName>
        <fullName evidence="9">Piwi domain-containing protein</fullName>
    </recommendedName>
</protein>